<comment type="caution">
    <text evidence="1">The sequence shown here is derived from an EMBL/GenBank/DDBJ whole genome shotgun (WGS) entry which is preliminary data.</text>
</comment>
<dbReference type="AlphaFoldDB" id="A0A834DUS9"/>
<dbReference type="EMBL" id="JABVXQ010000009">
    <property type="protein sequence ID" value="KAF6090892.1"/>
    <property type="molecule type" value="Genomic_DNA"/>
</dbReference>
<protein>
    <submittedName>
        <fullName evidence="1">Uncharacterized protein</fullName>
    </submittedName>
</protein>
<reference evidence="1 2" key="1">
    <citation type="journal article" date="2020" name="Nature">
        <title>Six reference-quality genomes reveal evolution of bat adaptations.</title>
        <authorList>
            <person name="Jebb D."/>
            <person name="Huang Z."/>
            <person name="Pippel M."/>
            <person name="Hughes G.M."/>
            <person name="Lavrichenko K."/>
            <person name="Devanna P."/>
            <person name="Winkler S."/>
            <person name="Jermiin L.S."/>
            <person name="Skirmuntt E.C."/>
            <person name="Katzourakis A."/>
            <person name="Burkitt-Gray L."/>
            <person name="Ray D.A."/>
            <person name="Sullivan K.A.M."/>
            <person name="Roscito J.G."/>
            <person name="Kirilenko B.M."/>
            <person name="Davalos L.M."/>
            <person name="Corthals A.P."/>
            <person name="Power M.L."/>
            <person name="Jones G."/>
            <person name="Ransome R.D."/>
            <person name="Dechmann D.K.N."/>
            <person name="Locatelli A.G."/>
            <person name="Puechmaille S.J."/>
            <person name="Fedrigo O."/>
            <person name="Jarvis E.D."/>
            <person name="Hiller M."/>
            <person name="Vernes S.C."/>
            <person name="Myers E.W."/>
            <person name="Teeling E.C."/>
        </authorList>
    </citation>
    <scope>NUCLEOTIDE SEQUENCE [LARGE SCALE GENOMIC DNA]</scope>
    <source>
        <strain evidence="1">Bat1K_MPI-CBG_1</strain>
    </source>
</reference>
<proteinExistence type="predicted"/>
<evidence type="ECO:0000313" key="2">
    <source>
        <dbReference type="Proteomes" id="UP000664940"/>
    </source>
</evidence>
<organism evidence="1 2">
    <name type="scientific">Phyllostomus discolor</name>
    <name type="common">pale spear-nosed bat</name>
    <dbReference type="NCBI Taxonomy" id="89673"/>
    <lineage>
        <taxon>Eukaryota</taxon>
        <taxon>Metazoa</taxon>
        <taxon>Chordata</taxon>
        <taxon>Craniata</taxon>
        <taxon>Vertebrata</taxon>
        <taxon>Euteleostomi</taxon>
        <taxon>Mammalia</taxon>
        <taxon>Eutheria</taxon>
        <taxon>Laurasiatheria</taxon>
        <taxon>Chiroptera</taxon>
        <taxon>Yangochiroptera</taxon>
        <taxon>Phyllostomidae</taxon>
        <taxon>Phyllostominae</taxon>
        <taxon>Phyllostomus</taxon>
    </lineage>
</organism>
<sequence>MLLSFPLVHCTIVIKAVPLESSWLSPHFFSLLLKWHLISEYFLNLYIQKDSISALFFFETLSPHDILNITHAHTHKKYSNMNSMRGRCSLIYSQCLLALNTYLNICEIKKCMPFIMSEVDHIFIHLLTILYYPIL</sequence>
<dbReference type="Proteomes" id="UP000664940">
    <property type="component" value="Unassembled WGS sequence"/>
</dbReference>
<name>A0A834DUS9_9CHIR</name>
<accession>A0A834DUS9</accession>
<evidence type="ECO:0000313" key="1">
    <source>
        <dbReference type="EMBL" id="KAF6090892.1"/>
    </source>
</evidence>
<gene>
    <name evidence="1" type="ORF">HJG60_012254</name>
</gene>